<reference evidence="2" key="1">
    <citation type="journal article" date="2019" name="Int. J. Syst. Evol. Microbiol.">
        <title>The Global Catalogue of Microorganisms (GCM) 10K type strain sequencing project: providing services to taxonomists for standard genome sequencing and annotation.</title>
        <authorList>
            <consortium name="The Broad Institute Genomics Platform"/>
            <consortium name="The Broad Institute Genome Sequencing Center for Infectious Disease"/>
            <person name="Wu L."/>
            <person name="Ma J."/>
        </authorList>
    </citation>
    <scope>NUCLEOTIDE SEQUENCE [LARGE SCALE GENOMIC DNA]</scope>
    <source>
        <strain evidence="2">XZYJ18</strain>
    </source>
</reference>
<accession>A0ABV9ZIM1</accession>
<keyword evidence="2" id="KW-1185">Reference proteome</keyword>
<dbReference type="RefSeq" id="WP_378022566.1">
    <property type="nucleotide sequence ID" value="NZ_JBHSKG010000010.1"/>
</dbReference>
<evidence type="ECO:0000313" key="2">
    <source>
        <dbReference type="Proteomes" id="UP001596175"/>
    </source>
</evidence>
<sequence length="231" mass="24872">MGEAPDAAIPVVGWRLWLLGGERSAPGLVSPAVTAIWPPRAAMTAACARGCAEPPGWGCACGLYATAGLERLLVPYSGDGAIFGCVALWGRVVEADDGWRAEHAYPLALLALRRRPLDQALEQYLSPGLARVRRTRWLARGGRAEPPDDTTLRVLGDRYGVPVHAVTGVLPRLPDRRVAHRAAALRDEAARGLPHRRLGDGHARHRFTRAIEDLVAAFEGWSDPDPPPVTA</sequence>
<gene>
    <name evidence="1" type="ORF">ACFPK1_19365</name>
</gene>
<comment type="caution">
    <text evidence="1">The sequence shown here is derived from an EMBL/GenBank/DDBJ whole genome shotgun (WGS) entry which is preliminary data.</text>
</comment>
<organism evidence="1 2">
    <name type="scientific">Actinomycetospora rhizophila</name>
    <dbReference type="NCBI Taxonomy" id="1416876"/>
    <lineage>
        <taxon>Bacteria</taxon>
        <taxon>Bacillati</taxon>
        <taxon>Actinomycetota</taxon>
        <taxon>Actinomycetes</taxon>
        <taxon>Pseudonocardiales</taxon>
        <taxon>Pseudonocardiaceae</taxon>
        <taxon>Actinomycetospora</taxon>
    </lineage>
</organism>
<protein>
    <submittedName>
        <fullName evidence="1">Uncharacterized protein</fullName>
    </submittedName>
</protein>
<proteinExistence type="predicted"/>
<dbReference type="EMBL" id="JBHSKG010000010">
    <property type="protein sequence ID" value="MFC5140406.1"/>
    <property type="molecule type" value="Genomic_DNA"/>
</dbReference>
<evidence type="ECO:0000313" key="1">
    <source>
        <dbReference type="EMBL" id="MFC5140406.1"/>
    </source>
</evidence>
<dbReference type="Proteomes" id="UP001596175">
    <property type="component" value="Unassembled WGS sequence"/>
</dbReference>
<name>A0ABV9ZIM1_9PSEU</name>